<dbReference type="GO" id="GO:0055085">
    <property type="term" value="P:transmembrane transport"/>
    <property type="evidence" value="ECO:0007669"/>
    <property type="project" value="InterPro"/>
</dbReference>
<keyword evidence="4 7" id="KW-0812">Transmembrane</keyword>
<dbReference type="CDD" id="cd06261">
    <property type="entry name" value="TM_PBP2"/>
    <property type="match status" value="1"/>
</dbReference>
<dbReference type="RefSeq" id="WP_155703475.1">
    <property type="nucleotide sequence ID" value="NZ_CP034235.1"/>
</dbReference>
<dbReference type="Proteomes" id="UP000426246">
    <property type="component" value="Chromosome"/>
</dbReference>
<proteinExistence type="inferred from homology"/>
<dbReference type="AlphaFoldDB" id="A0A6B8RPT5"/>
<feature type="transmembrane region" description="Helical" evidence="7">
    <location>
        <begin position="139"/>
        <end position="160"/>
    </location>
</feature>
<accession>A0A6B8RPT5</accession>
<evidence type="ECO:0000259" key="8">
    <source>
        <dbReference type="PROSITE" id="PS50928"/>
    </source>
</evidence>
<dbReference type="Gene3D" id="1.10.3720.10">
    <property type="entry name" value="MetI-like"/>
    <property type="match status" value="1"/>
</dbReference>
<evidence type="ECO:0000256" key="5">
    <source>
        <dbReference type="ARBA" id="ARBA00022989"/>
    </source>
</evidence>
<evidence type="ECO:0000256" key="7">
    <source>
        <dbReference type="RuleBase" id="RU363032"/>
    </source>
</evidence>
<organism evidence="9 10">
    <name type="scientific">Paenibacillus psychroresistens</name>
    <dbReference type="NCBI Taxonomy" id="1778678"/>
    <lineage>
        <taxon>Bacteria</taxon>
        <taxon>Bacillati</taxon>
        <taxon>Bacillota</taxon>
        <taxon>Bacilli</taxon>
        <taxon>Bacillales</taxon>
        <taxon>Paenibacillaceae</taxon>
        <taxon>Paenibacillus</taxon>
    </lineage>
</organism>
<dbReference type="GO" id="GO:0005886">
    <property type="term" value="C:plasma membrane"/>
    <property type="evidence" value="ECO:0007669"/>
    <property type="project" value="UniProtKB-SubCell"/>
</dbReference>
<dbReference type="KEGG" id="ppsc:EHS13_27535"/>
<name>A0A6B8RPT5_9BACL</name>
<dbReference type="PROSITE" id="PS50928">
    <property type="entry name" value="ABC_TM1"/>
    <property type="match status" value="1"/>
</dbReference>
<comment type="similarity">
    <text evidence="7">Belongs to the binding-protein-dependent transport system permease family.</text>
</comment>
<evidence type="ECO:0000256" key="2">
    <source>
        <dbReference type="ARBA" id="ARBA00022448"/>
    </source>
</evidence>
<feature type="domain" description="ABC transmembrane type-1" evidence="8">
    <location>
        <begin position="69"/>
        <end position="282"/>
    </location>
</feature>
<keyword evidence="10" id="KW-1185">Reference proteome</keyword>
<evidence type="ECO:0000256" key="4">
    <source>
        <dbReference type="ARBA" id="ARBA00022692"/>
    </source>
</evidence>
<keyword evidence="3" id="KW-1003">Cell membrane</keyword>
<dbReference type="PANTHER" id="PTHR43744">
    <property type="entry name" value="ABC TRANSPORTER PERMEASE PROTEIN MG189-RELATED-RELATED"/>
    <property type="match status" value="1"/>
</dbReference>
<feature type="transmembrane region" description="Helical" evidence="7">
    <location>
        <begin position="73"/>
        <end position="96"/>
    </location>
</feature>
<feature type="transmembrane region" description="Helical" evidence="7">
    <location>
        <begin position="108"/>
        <end position="133"/>
    </location>
</feature>
<dbReference type="Pfam" id="PF00528">
    <property type="entry name" value="BPD_transp_1"/>
    <property type="match status" value="1"/>
</dbReference>
<keyword evidence="5 7" id="KW-1133">Transmembrane helix</keyword>
<keyword evidence="6 7" id="KW-0472">Membrane</keyword>
<gene>
    <name evidence="9" type="ORF">EHS13_27535</name>
</gene>
<feature type="transmembrane region" description="Helical" evidence="7">
    <location>
        <begin position="181"/>
        <end position="203"/>
    </location>
</feature>
<dbReference type="InterPro" id="IPR000515">
    <property type="entry name" value="MetI-like"/>
</dbReference>
<dbReference type="InterPro" id="IPR035906">
    <property type="entry name" value="MetI-like_sf"/>
</dbReference>
<comment type="subcellular location">
    <subcellularLocation>
        <location evidence="1 7">Cell membrane</location>
        <topology evidence="1 7">Multi-pass membrane protein</topology>
    </subcellularLocation>
</comment>
<evidence type="ECO:0000256" key="6">
    <source>
        <dbReference type="ARBA" id="ARBA00023136"/>
    </source>
</evidence>
<dbReference type="SUPFAM" id="SSF161098">
    <property type="entry name" value="MetI-like"/>
    <property type="match status" value="1"/>
</dbReference>
<keyword evidence="2 7" id="KW-0813">Transport</keyword>
<dbReference type="PANTHER" id="PTHR43744:SF9">
    <property type="entry name" value="POLYGALACTURONAN_RHAMNOGALACTURONAN TRANSPORT SYSTEM PERMEASE PROTEIN YTCP"/>
    <property type="match status" value="1"/>
</dbReference>
<evidence type="ECO:0000313" key="9">
    <source>
        <dbReference type="EMBL" id="QGQ98370.1"/>
    </source>
</evidence>
<evidence type="ECO:0000256" key="3">
    <source>
        <dbReference type="ARBA" id="ARBA00022475"/>
    </source>
</evidence>
<reference evidence="10" key="1">
    <citation type="submission" date="2018-11" db="EMBL/GenBank/DDBJ databases">
        <title>Complete genome sequence of Paenibacillus sp. ML311-T8.</title>
        <authorList>
            <person name="Nam Y.-D."/>
            <person name="Kang J."/>
            <person name="Chung W.-H."/>
            <person name="Park Y.S."/>
        </authorList>
    </citation>
    <scope>NUCLEOTIDE SEQUENCE [LARGE SCALE GENOMIC DNA]</scope>
    <source>
        <strain evidence="10">ML311-T8</strain>
    </source>
</reference>
<evidence type="ECO:0000313" key="10">
    <source>
        <dbReference type="Proteomes" id="UP000426246"/>
    </source>
</evidence>
<feature type="transmembrane region" description="Helical" evidence="7">
    <location>
        <begin position="263"/>
        <end position="282"/>
    </location>
</feature>
<dbReference type="OrthoDB" id="9810086at2"/>
<evidence type="ECO:0000256" key="1">
    <source>
        <dbReference type="ARBA" id="ARBA00004651"/>
    </source>
</evidence>
<feature type="transmembrane region" description="Helical" evidence="7">
    <location>
        <begin position="12"/>
        <end position="30"/>
    </location>
</feature>
<protein>
    <submittedName>
        <fullName evidence="9">Carbohydrate ABC transporter permease</fullName>
    </submittedName>
</protein>
<sequence>MRLSTEDKMFHLVVYTALIVLGFLCLYPFWNSVVISFNLGSDTEMGGITFWPRSFTLQNYHIVFQDSRLMNAFGISVLRTVLGTASAILCTAIFSYGMSKRGLMGKKYYMIFCIITLYFSGGLIPTFLLIRSLGLMNSFWVLVIPGMINVWNMIVFRTFFMGIPEGLEESAKMDGCSNFGVLFKIVFPLSGPVIATLSLFTAVSHWNDWFFASLYISKTELLPVQALLQQILNSNIMTTELMNLNSAAQDRITAMQSITTKSLSMATMIVAVLPIMLIYPFVQKYFVKGVMVGSLKE</sequence>
<dbReference type="EMBL" id="CP034235">
    <property type="protein sequence ID" value="QGQ98370.1"/>
    <property type="molecule type" value="Genomic_DNA"/>
</dbReference>